<keyword evidence="9" id="KW-0677">Repeat</keyword>
<evidence type="ECO:0000256" key="4">
    <source>
        <dbReference type="ARBA" id="ARBA00010983"/>
    </source>
</evidence>
<evidence type="ECO:0000256" key="16">
    <source>
        <dbReference type="ARBA" id="ARBA00037865"/>
    </source>
</evidence>
<gene>
    <name evidence="22" type="primary">LOC100091528</name>
</gene>
<organism evidence="22 23">
    <name type="scientific">Ornithorhynchus anatinus</name>
    <name type="common">Duckbill platypus</name>
    <dbReference type="NCBI Taxonomy" id="9258"/>
    <lineage>
        <taxon>Eukaryota</taxon>
        <taxon>Metazoa</taxon>
        <taxon>Chordata</taxon>
        <taxon>Craniata</taxon>
        <taxon>Vertebrata</taxon>
        <taxon>Euteleostomi</taxon>
        <taxon>Mammalia</taxon>
        <taxon>Monotremata</taxon>
        <taxon>Ornithorhynchidae</taxon>
        <taxon>Ornithorhynchus</taxon>
    </lineage>
</organism>
<dbReference type="SUPFAM" id="SSF49899">
    <property type="entry name" value="Concanavalin A-like lectins/glucanases"/>
    <property type="match status" value="1"/>
</dbReference>
<proteinExistence type="inferred from homology"/>
<dbReference type="Proteomes" id="UP000002279">
    <property type="component" value="Chromosome 18"/>
</dbReference>
<evidence type="ECO:0000313" key="23">
    <source>
        <dbReference type="Proteomes" id="UP000002279"/>
    </source>
</evidence>
<evidence type="ECO:0000256" key="18">
    <source>
        <dbReference type="PIRSR" id="PIRSR002356-1"/>
    </source>
</evidence>
<dbReference type="GeneTree" id="ENSGT00950000182915"/>
<dbReference type="PANTHER" id="PTHR11073:SF14">
    <property type="entry name" value="CALRETICULIN"/>
    <property type="match status" value="1"/>
</dbReference>
<dbReference type="GO" id="GO:0009986">
    <property type="term" value="C:cell surface"/>
    <property type="evidence" value="ECO:0007669"/>
    <property type="project" value="UniProtKB-SubCell"/>
</dbReference>
<dbReference type="GO" id="GO:0005789">
    <property type="term" value="C:endoplasmic reticulum membrane"/>
    <property type="evidence" value="ECO:0000318"/>
    <property type="project" value="GO_Central"/>
</dbReference>
<dbReference type="PIRSF" id="PIRSF002356">
    <property type="entry name" value="Calreticulin"/>
    <property type="match status" value="1"/>
</dbReference>
<evidence type="ECO:0000256" key="6">
    <source>
        <dbReference type="ARBA" id="ARBA00022723"/>
    </source>
</evidence>
<feature type="compositionally biased region" description="Basic and acidic residues" evidence="21">
    <location>
        <begin position="366"/>
        <end position="396"/>
    </location>
</feature>
<keyword evidence="12" id="KW-0106">Calcium</keyword>
<dbReference type="SUPFAM" id="SSF63887">
    <property type="entry name" value="P-domain of calnexin/calreticulin"/>
    <property type="match status" value="1"/>
</dbReference>
<dbReference type="FunFam" id="2.60.120.200:FF:000122">
    <property type="entry name" value="Calreticulin 3"/>
    <property type="match status" value="1"/>
</dbReference>
<dbReference type="GO" id="GO:0036503">
    <property type="term" value="P:ERAD pathway"/>
    <property type="evidence" value="ECO:0000318"/>
    <property type="project" value="GO_Central"/>
</dbReference>
<keyword evidence="15 17" id="KW-0143">Chaperone</keyword>
<evidence type="ECO:0000256" key="2">
    <source>
        <dbReference type="ARBA" id="ARBA00004319"/>
    </source>
</evidence>
<keyword evidence="10 17" id="KW-0256">Endoplasmic reticulum</keyword>
<comment type="subcellular location">
    <subcellularLocation>
        <location evidence="1">Cell surface</location>
    </subcellularLocation>
    <subcellularLocation>
        <location evidence="16">Cytoplasmic vesicle</location>
        <location evidence="16">Secretory vesicle</location>
        <location evidence="16">Cortical granule</location>
    </subcellularLocation>
    <subcellularLocation>
        <location evidence="2 17">Endoplasmic reticulum lumen</location>
    </subcellularLocation>
    <subcellularLocation>
        <location evidence="3">Sarcoplasmic reticulum lumen</location>
    </subcellularLocation>
</comment>
<dbReference type="OMA" id="GEWIHTS"/>
<dbReference type="GO" id="GO:0060473">
    <property type="term" value="C:cortical granule"/>
    <property type="evidence" value="ECO:0007669"/>
    <property type="project" value="UniProtKB-SubCell"/>
</dbReference>
<dbReference type="Bgee" id="ENSOANG00000014893">
    <property type="expression patterns" value="Expressed in testis and 3 other cell types or tissues"/>
</dbReference>
<evidence type="ECO:0000256" key="15">
    <source>
        <dbReference type="ARBA" id="ARBA00023186"/>
    </source>
</evidence>
<dbReference type="GO" id="GO:0030246">
    <property type="term" value="F:carbohydrate binding"/>
    <property type="evidence" value="ECO:0007669"/>
    <property type="project" value="UniProtKB-KW"/>
</dbReference>
<reference evidence="22 23" key="1">
    <citation type="journal article" date="2008" name="Nature">
        <title>Genome analysis of the platypus reveals unique signatures of evolution.</title>
        <authorList>
            <person name="Warren W.C."/>
            <person name="Hillier L.W."/>
            <person name="Marshall Graves J.A."/>
            <person name="Birney E."/>
            <person name="Ponting C.P."/>
            <person name="Grutzner F."/>
            <person name="Belov K."/>
            <person name="Miller W."/>
            <person name="Clarke L."/>
            <person name="Chinwalla A.T."/>
            <person name="Yang S.P."/>
            <person name="Heger A."/>
            <person name="Locke D.P."/>
            <person name="Miethke P."/>
            <person name="Waters P.D."/>
            <person name="Veyrunes F."/>
            <person name="Fulton L."/>
            <person name="Fulton B."/>
            <person name="Graves T."/>
            <person name="Wallis J."/>
            <person name="Puente X.S."/>
            <person name="Lopez-Otin C."/>
            <person name="Ordonez G.R."/>
            <person name="Eichler E.E."/>
            <person name="Chen L."/>
            <person name="Cheng Z."/>
            <person name="Deakin J.E."/>
            <person name="Alsop A."/>
            <person name="Thompson K."/>
            <person name="Kirby P."/>
            <person name="Papenfuss A.T."/>
            <person name="Wakefield M.J."/>
            <person name="Olender T."/>
            <person name="Lancet D."/>
            <person name="Huttley G.A."/>
            <person name="Smit A.F."/>
            <person name="Pask A."/>
            <person name="Temple-Smith P."/>
            <person name="Batzer M.A."/>
            <person name="Walker J.A."/>
            <person name="Konkel M.K."/>
            <person name="Harris R.S."/>
            <person name="Whittington C.M."/>
            <person name="Wong E.S."/>
            <person name="Gemmell N.J."/>
            <person name="Buschiazzo E."/>
            <person name="Vargas Jentzsch I.M."/>
            <person name="Merkel A."/>
            <person name="Schmitz J."/>
            <person name="Zemann A."/>
            <person name="Churakov G."/>
            <person name="Kriegs J.O."/>
            <person name="Brosius J."/>
            <person name="Murchison E.P."/>
            <person name="Sachidanandam R."/>
            <person name="Smith C."/>
            <person name="Hannon G.J."/>
            <person name="Tsend-Ayush E."/>
            <person name="McMillan D."/>
            <person name="Attenborough R."/>
            <person name="Rens W."/>
            <person name="Ferguson-Smith M."/>
            <person name="Lefevre C.M."/>
            <person name="Sharp J.A."/>
            <person name="Nicholas K.R."/>
            <person name="Ray D.A."/>
            <person name="Kube M."/>
            <person name="Reinhardt R."/>
            <person name="Pringle T.H."/>
            <person name="Taylor J."/>
            <person name="Jones R.C."/>
            <person name="Nixon B."/>
            <person name="Dacheux J.L."/>
            <person name="Niwa H."/>
            <person name="Sekita Y."/>
            <person name="Huang X."/>
            <person name="Stark A."/>
            <person name="Kheradpour P."/>
            <person name="Kellis M."/>
            <person name="Flicek P."/>
            <person name="Chen Y."/>
            <person name="Webber C."/>
            <person name="Hardison R."/>
            <person name="Nelson J."/>
            <person name="Hallsworth-Pepin K."/>
            <person name="Delehaunty K."/>
            <person name="Markovic C."/>
            <person name="Minx P."/>
            <person name="Feng Y."/>
            <person name="Kremitzki C."/>
            <person name="Mitreva M."/>
            <person name="Glasscock J."/>
            <person name="Wylie T."/>
            <person name="Wohldmann P."/>
            <person name="Thiru P."/>
            <person name="Nhan M.N."/>
            <person name="Pohl C.S."/>
            <person name="Smith S.M."/>
            <person name="Hou S."/>
            <person name="Nefedov M."/>
            <person name="de Jong P.J."/>
            <person name="Renfree M.B."/>
            <person name="Mardis E.R."/>
            <person name="Wilson R.K."/>
        </authorList>
    </citation>
    <scope>NUCLEOTIDE SEQUENCE [LARGE SCALE GENOMIC DNA]</scope>
    <source>
        <strain evidence="22 23">Glennie</strain>
    </source>
</reference>
<dbReference type="InterPro" id="IPR001580">
    <property type="entry name" value="Calret/calnex"/>
</dbReference>
<feature type="binding site" evidence="18">
    <location>
        <position position="144"/>
    </location>
    <ligand>
        <name>an alpha-D-glucoside</name>
        <dbReference type="ChEBI" id="CHEBI:22390"/>
    </ligand>
</feature>
<keyword evidence="8" id="KW-0430">Lectin</keyword>
<evidence type="ECO:0000313" key="22">
    <source>
        <dbReference type="Ensembl" id="ENSOANP00000043109.1"/>
    </source>
</evidence>
<reference evidence="22" key="2">
    <citation type="submission" date="2025-08" db="UniProtKB">
        <authorList>
            <consortium name="Ensembl"/>
        </authorList>
    </citation>
    <scope>IDENTIFICATION</scope>
    <source>
        <strain evidence="22">Glennie</strain>
    </source>
</reference>
<dbReference type="InterPro" id="IPR013320">
    <property type="entry name" value="ConA-like_dom_sf"/>
</dbReference>
<evidence type="ECO:0000256" key="7">
    <source>
        <dbReference type="ARBA" id="ARBA00022729"/>
    </source>
</evidence>
<keyword evidence="13" id="KW-0703">Sarcoplasmic reticulum</keyword>
<dbReference type="Pfam" id="PF00262">
    <property type="entry name" value="Calreticulin"/>
    <property type="match status" value="2"/>
</dbReference>
<feature type="compositionally biased region" description="Basic and acidic residues" evidence="21">
    <location>
        <begin position="220"/>
        <end position="243"/>
    </location>
</feature>
<dbReference type="GO" id="GO:0006457">
    <property type="term" value="P:protein folding"/>
    <property type="evidence" value="ECO:0000318"/>
    <property type="project" value="GO_Central"/>
</dbReference>
<name>A0A6I8NPH8_ORNAN</name>
<evidence type="ECO:0000256" key="21">
    <source>
        <dbReference type="SAM" id="MobiDB-lite"/>
    </source>
</evidence>
<dbReference type="PROSITE" id="PS00804">
    <property type="entry name" value="CALRETICULIN_2"/>
    <property type="match status" value="1"/>
</dbReference>
<evidence type="ECO:0000256" key="13">
    <source>
        <dbReference type="ARBA" id="ARBA00022951"/>
    </source>
</evidence>
<accession>A0A6I8NPH8</accession>
<dbReference type="InterPro" id="IPR018124">
    <property type="entry name" value="Calret/calnex_CS"/>
</dbReference>
<evidence type="ECO:0000256" key="3">
    <source>
        <dbReference type="ARBA" id="ARBA00004564"/>
    </source>
</evidence>
<evidence type="ECO:0000256" key="10">
    <source>
        <dbReference type="ARBA" id="ARBA00022824"/>
    </source>
</evidence>
<dbReference type="FunFam" id="2.10.250.10:FF:000002">
    <property type="entry name" value="Calreticulin"/>
    <property type="match status" value="1"/>
</dbReference>
<dbReference type="InterPro" id="IPR009033">
    <property type="entry name" value="Calreticulin/calnexin_P_dom_sf"/>
</dbReference>
<dbReference type="Gene3D" id="2.10.250.10">
    <property type="entry name" value="Calreticulin/calnexin, P domain"/>
    <property type="match status" value="1"/>
</dbReference>
<sequence>MFIIVLHFPKLLVSTVLRTRPAGGRAVLILNPLCLFLPADGWKSRWVQSKHSSDYGRFQLSAGSFYGDEEKDKGLQTTQDGKFYALSTRFQPFSNEGENLVVQFTVKHEQGIDCGGGYIKLFPAELDQGDMHSESRYLIMFGPDICGTGNNYVHAIINYKGNYHANNKTIRCRINKLTHLYTLIIRPNATYAVKIDNQLVTSGSLEEDWDFLPPKRIKDPHARKPRKWDEREKIEDPNEKKPEDWEDFALIPDPEAKKPSDWDAEMDGKWEPPLIPNAKYKGEWKAQIIDNPNYKGEWVHPIIDNPKYKADAFIYRFHNISVLGLDLWQVKSGTIFDNFLLTNDEVFAEQFGNETWGATKVTGPGREPEKQMKEKQDEEEKQRQQLEKERKAKEEAEGAQEDEEEEEEEEEWEVVSEGNWGEATELREEKEKGKQEEQGGEGPGEGKDEL</sequence>
<keyword evidence="23" id="KW-1185">Reference proteome</keyword>
<keyword evidence="7" id="KW-0732">Signal</keyword>
<feature type="region of interest" description="Disordered" evidence="21">
    <location>
        <begin position="220"/>
        <end position="247"/>
    </location>
</feature>
<dbReference type="InParanoid" id="A0A6I8NPH8"/>
<dbReference type="GO" id="GO:0005509">
    <property type="term" value="F:calcium ion binding"/>
    <property type="evidence" value="ECO:0000318"/>
    <property type="project" value="GO_Central"/>
</dbReference>
<dbReference type="PANTHER" id="PTHR11073">
    <property type="entry name" value="CALRETICULIN AND CALNEXIN"/>
    <property type="match status" value="1"/>
</dbReference>
<dbReference type="InterPro" id="IPR009169">
    <property type="entry name" value="Calreticulin"/>
</dbReference>
<dbReference type="Gene3D" id="2.60.120.200">
    <property type="match status" value="1"/>
</dbReference>
<feature type="binding site" evidence="18">
    <location>
        <position position="137"/>
    </location>
    <ligand>
        <name>an alpha-D-glucoside</name>
        <dbReference type="ChEBI" id="CHEBI:22390"/>
    </ligand>
</feature>
<feature type="binding site" evidence="18">
    <location>
        <position position="326"/>
    </location>
    <ligand>
        <name>an alpha-D-glucoside</name>
        <dbReference type="ChEBI" id="CHEBI:22390"/>
    </ligand>
</feature>
<evidence type="ECO:0000256" key="17">
    <source>
        <dbReference type="PIRNR" id="PIRNR002356"/>
    </source>
</evidence>
<feature type="compositionally biased region" description="Basic and acidic residues" evidence="21">
    <location>
        <begin position="424"/>
        <end position="437"/>
    </location>
</feature>
<feature type="region of interest" description="Disordered" evidence="21">
    <location>
        <begin position="356"/>
        <end position="450"/>
    </location>
</feature>
<dbReference type="GO" id="GO:0033018">
    <property type="term" value="C:sarcoplasmic reticulum lumen"/>
    <property type="evidence" value="ECO:0007669"/>
    <property type="project" value="UniProtKB-SubCell"/>
</dbReference>
<dbReference type="PRINTS" id="PR00626">
    <property type="entry name" value="CALRETICULIN"/>
</dbReference>
<evidence type="ECO:0000256" key="9">
    <source>
        <dbReference type="ARBA" id="ARBA00022737"/>
    </source>
</evidence>
<evidence type="ECO:0000256" key="11">
    <source>
        <dbReference type="ARBA" id="ARBA00022833"/>
    </source>
</evidence>
<evidence type="ECO:0000256" key="20">
    <source>
        <dbReference type="RuleBase" id="RU362126"/>
    </source>
</evidence>
<evidence type="ECO:0000256" key="1">
    <source>
        <dbReference type="ARBA" id="ARBA00004241"/>
    </source>
</evidence>
<comment type="similarity">
    <text evidence="4 17 20">Belongs to the calreticulin family.</text>
</comment>
<feature type="disulfide bond" evidence="19">
    <location>
        <begin position="114"/>
        <end position="146"/>
    </location>
</feature>
<evidence type="ECO:0000256" key="8">
    <source>
        <dbReference type="ARBA" id="ARBA00022734"/>
    </source>
</evidence>
<reference evidence="22" key="3">
    <citation type="submission" date="2025-09" db="UniProtKB">
        <authorList>
            <consortium name="Ensembl"/>
        </authorList>
    </citation>
    <scope>IDENTIFICATION</scope>
    <source>
        <strain evidence="22">Glennie</strain>
    </source>
</reference>
<keyword evidence="6" id="KW-0479">Metal-binding</keyword>
<dbReference type="GO" id="GO:0051082">
    <property type="term" value="F:unfolded protein binding"/>
    <property type="evidence" value="ECO:0007669"/>
    <property type="project" value="InterPro"/>
</dbReference>
<dbReference type="AlphaFoldDB" id="A0A6I8NPH8"/>
<keyword evidence="14 19" id="KW-1015">Disulfide bond</keyword>
<protein>
    <recommendedName>
        <fullName evidence="5 17">Calreticulin</fullName>
    </recommendedName>
</protein>
<evidence type="ECO:0000256" key="19">
    <source>
        <dbReference type="PIRSR" id="PIRSR002356-3"/>
    </source>
</evidence>
<keyword evidence="11" id="KW-0862">Zinc</keyword>
<feature type="binding site" evidence="18">
    <location>
        <position position="120"/>
    </location>
    <ligand>
        <name>an alpha-D-glucoside</name>
        <dbReference type="ChEBI" id="CHEBI:22390"/>
    </ligand>
</feature>
<evidence type="ECO:0000256" key="14">
    <source>
        <dbReference type="ARBA" id="ARBA00023157"/>
    </source>
</evidence>
<dbReference type="Ensembl" id="ENSOANT00000058862.1">
    <property type="protein sequence ID" value="ENSOANP00000043109.1"/>
    <property type="gene ID" value="ENSOANG00000014893.4"/>
</dbReference>
<feature type="compositionally biased region" description="Acidic residues" evidence="21">
    <location>
        <begin position="397"/>
        <end position="414"/>
    </location>
</feature>
<evidence type="ECO:0000256" key="5">
    <source>
        <dbReference type="ARBA" id="ARBA00015837"/>
    </source>
</evidence>
<dbReference type="PROSITE" id="PS00803">
    <property type="entry name" value="CALRETICULIN_1"/>
    <property type="match status" value="1"/>
</dbReference>
<evidence type="ECO:0000256" key="12">
    <source>
        <dbReference type="ARBA" id="ARBA00022837"/>
    </source>
</evidence>
<feature type="binding site" evidence="18">
    <location>
        <position position="118"/>
    </location>
    <ligand>
        <name>an alpha-D-glucoside</name>
        <dbReference type="ChEBI" id="CHEBI:22390"/>
    </ligand>
</feature>